<feature type="compositionally biased region" description="Low complexity" evidence="1">
    <location>
        <begin position="12"/>
        <end position="30"/>
    </location>
</feature>
<dbReference type="InterPro" id="IPR015943">
    <property type="entry name" value="WD40/YVTN_repeat-like_dom_sf"/>
</dbReference>
<dbReference type="GO" id="GO:1990811">
    <property type="term" value="C:MWP complex"/>
    <property type="evidence" value="ECO:0007669"/>
    <property type="project" value="TreeGrafter"/>
</dbReference>
<dbReference type="Proteomes" id="UP000785679">
    <property type="component" value="Unassembled WGS sequence"/>
</dbReference>
<dbReference type="GO" id="GO:0005815">
    <property type="term" value="C:microtubule organizing center"/>
    <property type="evidence" value="ECO:0007669"/>
    <property type="project" value="TreeGrafter"/>
</dbReference>
<dbReference type="Gene3D" id="2.130.10.10">
    <property type="entry name" value="YVTN repeat-like/Quinoprotein amine dehydrogenase"/>
    <property type="match status" value="2"/>
</dbReference>
<feature type="compositionally biased region" description="Basic residues" evidence="1">
    <location>
        <begin position="1"/>
        <end position="10"/>
    </location>
</feature>
<dbReference type="CDD" id="cd22541">
    <property type="entry name" value="SP5_N"/>
    <property type="match status" value="1"/>
</dbReference>
<gene>
    <name evidence="2" type="ORF">FGO68_gene13943</name>
</gene>
<evidence type="ECO:0000313" key="3">
    <source>
        <dbReference type="Proteomes" id="UP000785679"/>
    </source>
</evidence>
<dbReference type="EMBL" id="RRYP01004594">
    <property type="protein sequence ID" value="TNV82748.1"/>
    <property type="molecule type" value="Genomic_DNA"/>
</dbReference>
<accession>A0A8J8NWB1</accession>
<evidence type="ECO:0000313" key="2">
    <source>
        <dbReference type="EMBL" id="TNV82748.1"/>
    </source>
</evidence>
<reference evidence="2" key="1">
    <citation type="submission" date="2019-06" db="EMBL/GenBank/DDBJ databases">
        <authorList>
            <person name="Zheng W."/>
        </authorList>
    </citation>
    <scope>NUCLEOTIDE SEQUENCE</scope>
    <source>
        <strain evidence="2">QDHG01</strain>
    </source>
</reference>
<dbReference type="AlphaFoldDB" id="A0A8J8NWB1"/>
<dbReference type="InterPro" id="IPR001680">
    <property type="entry name" value="WD40_rpt"/>
</dbReference>
<dbReference type="PANTHER" id="PTHR16220">
    <property type="entry name" value="WD REPEAT PROTEIN 8-RELATED"/>
    <property type="match status" value="1"/>
</dbReference>
<evidence type="ECO:0000256" key="1">
    <source>
        <dbReference type="SAM" id="MobiDB-lite"/>
    </source>
</evidence>
<dbReference type="InterPro" id="IPR036322">
    <property type="entry name" value="WD40_repeat_dom_sf"/>
</dbReference>
<dbReference type="InterPro" id="IPR052778">
    <property type="entry name" value="Centrosome-WD_assoc"/>
</dbReference>
<keyword evidence="3" id="KW-1185">Reference proteome</keyword>
<dbReference type="OrthoDB" id="308690at2759"/>
<name>A0A8J8NWB1_HALGN</name>
<dbReference type="SUPFAM" id="SSF50978">
    <property type="entry name" value="WD40 repeat-like"/>
    <property type="match status" value="1"/>
</dbReference>
<comment type="caution">
    <text evidence="2">The sequence shown here is derived from an EMBL/GenBank/DDBJ whole genome shotgun (WGS) entry which is preliminary data.</text>
</comment>
<evidence type="ECO:0008006" key="4">
    <source>
        <dbReference type="Google" id="ProtNLM"/>
    </source>
</evidence>
<dbReference type="SMART" id="SM00320">
    <property type="entry name" value="WD40"/>
    <property type="match status" value="3"/>
</dbReference>
<protein>
    <recommendedName>
        <fullName evidence="4">WD repeat-containing protein WRAP73</fullName>
    </recommendedName>
</protein>
<feature type="compositionally biased region" description="Low complexity" evidence="1">
    <location>
        <begin position="49"/>
        <end position="112"/>
    </location>
</feature>
<feature type="region of interest" description="Disordered" evidence="1">
    <location>
        <begin position="1"/>
        <end position="114"/>
    </location>
</feature>
<proteinExistence type="predicted"/>
<organism evidence="2 3">
    <name type="scientific">Halteria grandinella</name>
    <dbReference type="NCBI Taxonomy" id="5974"/>
    <lineage>
        <taxon>Eukaryota</taxon>
        <taxon>Sar</taxon>
        <taxon>Alveolata</taxon>
        <taxon>Ciliophora</taxon>
        <taxon>Intramacronucleata</taxon>
        <taxon>Spirotrichea</taxon>
        <taxon>Stichotrichia</taxon>
        <taxon>Sporadotrichida</taxon>
        <taxon>Halteriidae</taxon>
        <taxon>Halteria</taxon>
    </lineage>
</organism>
<dbReference type="PANTHER" id="PTHR16220:SF0">
    <property type="entry name" value="WD REPEAT-CONTAINING PROTEIN WRAP73"/>
    <property type="match status" value="1"/>
</dbReference>
<sequence length="739" mass="82026">MPPHSSRPHRTPPTSTGPSSSRPLSLPTSPEVMLTPSPPSSRFLALQVSTTRPPSTNRSSTPPWKSTSASSSASSLAKKRPSQSQPQASQPPSAQRCLTISSGSGRPSTRPSAPWYQSQVKAKCSQSAALCTLTSRAARTCLTHLRGGCISMEGQLLSEGERNGRSQMLNKSNFFHLDKYIQSLLIILTTPIKFLSLLILIQNLKMNFTDPIPQSHCSFSNQGSYIAIAKAHELFIFESDKMAIRDKFVFADSISAIDWSPDDAFIMVVIAKKHIQVRCINPEAVESKREGWACKIDEGVLGMVGQFWAPDSRQIVTVSDLQLRATVWSLVEQRAIAFIKNPKHVPPRGFSITKNKKFIAVAERKEARDWVSIYYTGNEWKLVNTFEVDTFDLADLMWCKEDSAILVWDSALESRFLVYSALTGDKLVDQKYTPTSQSQLQTPGSVGLGIKSLSLSPNGLYLIAAFFETKMRLYNGLSMKEIAGLDHMQQINLSEQTGVVVYREEQSRDNLLPGSDRVVSSYVSIQNNEQVTFDKNQEQQIVKLPLLAKKEVQAFNQSTYEKAGLNGPPTGVSLIQWSHDSRYLATKCDQMPNCVYLWDMHHVELHSVLIHTSPVKSLAFAPQSHHLAITTGQPRFHVWTPTQAMIYELTQDSAMSTSALFNTLALSRVKWNVKHNKLMLMDKNQVVIGIAGYDFMQAGQNDDPIAINTYGEGSKYLGATASKFVSSGGGLLSQQYSMR</sequence>